<evidence type="ECO:0000313" key="2">
    <source>
        <dbReference type="EMBL" id="KAG0022734.1"/>
    </source>
</evidence>
<dbReference type="OrthoDB" id="5389493at2759"/>
<comment type="caution">
    <text evidence="2">The sequence shown here is derived from an EMBL/GenBank/DDBJ whole genome shotgun (WGS) entry which is preliminary data.</text>
</comment>
<reference evidence="2" key="1">
    <citation type="journal article" date="2020" name="Fungal Divers.">
        <title>Resolving the Mortierellaceae phylogeny through synthesis of multi-gene phylogenetics and phylogenomics.</title>
        <authorList>
            <person name="Vandepol N."/>
            <person name="Liber J."/>
            <person name="Desiro A."/>
            <person name="Na H."/>
            <person name="Kennedy M."/>
            <person name="Barry K."/>
            <person name="Grigoriev I.V."/>
            <person name="Miller A.N."/>
            <person name="O'Donnell K."/>
            <person name="Stajich J.E."/>
            <person name="Bonito G."/>
        </authorList>
    </citation>
    <scope>NUCLEOTIDE SEQUENCE</scope>
    <source>
        <strain evidence="2">NRRL 2769</strain>
    </source>
</reference>
<evidence type="ECO:0000256" key="1">
    <source>
        <dbReference type="SAM" id="Phobius"/>
    </source>
</evidence>
<feature type="transmembrane region" description="Helical" evidence="1">
    <location>
        <begin position="185"/>
        <end position="205"/>
    </location>
</feature>
<protein>
    <submittedName>
        <fullName evidence="2">Uncharacterized protein</fullName>
    </submittedName>
</protein>
<feature type="transmembrane region" description="Helical" evidence="1">
    <location>
        <begin position="217"/>
        <end position="236"/>
    </location>
</feature>
<sequence>MANADEILSIIAAVLYFILLGHFAIRFARSIWWIYFFLAFFCTIRVAAYIMRAYVGTMVVTHANENTYIALLIADTTLLSIGVIFILLILARLYHSILPKLRHSAGHTRGKFEATLVDRTRLVLLPIIVCFIVGAVFASPGYTAEQAHIGDILRKVAAIGLLIVGFIFLYAAWNYRQRYPENQHPFHICLAITALFVVTMIYKIVYTFNTGAQTATWAFFVFSPLIELIALAILSIDIQTHFLGRPEDKIDIEK</sequence>
<name>A0A9P6N2G6_9FUNG</name>
<feature type="transmembrane region" description="Helical" evidence="1">
    <location>
        <begin position="32"/>
        <end position="55"/>
    </location>
</feature>
<keyword evidence="1" id="KW-1133">Transmembrane helix</keyword>
<gene>
    <name evidence="2" type="ORF">BGZ80_011340</name>
</gene>
<organism evidence="2 3">
    <name type="scientific">Entomortierella chlamydospora</name>
    <dbReference type="NCBI Taxonomy" id="101097"/>
    <lineage>
        <taxon>Eukaryota</taxon>
        <taxon>Fungi</taxon>
        <taxon>Fungi incertae sedis</taxon>
        <taxon>Mucoromycota</taxon>
        <taxon>Mortierellomycotina</taxon>
        <taxon>Mortierellomycetes</taxon>
        <taxon>Mortierellales</taxon>
        <taxon>Mortierellaceae</taxon>
        <taxon>Entomortierella</taxon>
    </lineage>
</organism>
<keyword evidence="1" id="KW-0812">Transmembrane</keyword>
<evidence type="ECO:0000313" key="3">
    <source>
        <dbReference type="Proteomes" id="UP000703661"/>
    </source>
</evidence>
<dbReference type="PANTHER" id="PTHR42109:SF2">
    <property type="entry name" value="INTEGRAL MEMBRANE PROTEIN"/>
    <property type="match status" value="1"/>
</dbReference>
<feature type="transmembrane region" description="Helical" evidence="1">
    <location>
        <begin position="122"/>
        <end position="140"/>
    </location>
</feature>
<feature type="transmembrane region" description="Helical" evidence="1">
    <location>
        <begin position="67"/>
        <end position="94"/>
    </location>
</feature>
<feature type="transmembrane region" description="Helical" evidence="1">
    <location>
        <begin position="6"/>
        <end position="25"/>
    </location>
</feature>
<proteinExistence type="predicted"/>
<dbReference type="Proteomes" id="UP000703661">
    <property type="component" value="Unassembled WGS sequence"/>
</dbReference>
<keyword evidence="1" id="KW-0472">Membrane</keyword>
<feature type="transmembrane region" description="Helical" evidence="1">
    <location>
        <begin position="152"/>
        <end position="173"/>
    </location>
</feature>
<dbReference type="EMBL" id="JAAAID010000090">
    <property type="protein sequence ID" value="KAG0022734.1"/>
    <property type="molecule type" value="Genomic_DNA"/>
</dbReference>
<dbReference type="PANTHER" id="PTHR42109">
    <property type="entry name" value="UNPLACED GENOMIC SCAFFOLD UM_SCAF_CONTIG_1.265, WHOLE GENOME SHOTGUN SEQUENCE"/>
    <property type="match status" value="1"/>
</dbReference>
<dbReference type="AlphaFoldDB" id="A0A9P6N2G6"/>
<keyword evidence="3" id="KW-1185">Reference proteome</keyword>
<accession>A0A9P6N2G6</accession>